<evidence type="ECO:0000313" key="3">
    <source>
        <dbReference type="EMBL" id="GFS21947.1"/>
    </source>
</evidence>
<proteinExistence type="predicted"/>
<dbReference type="EMBL" id="BMAT01003212">
    <property type="protein sequence ID" value="GFS21947.1"/>
    <property type="molecule type" value="Genomic_DNA"/>
</dbReference>
<sequence length="260" mass="30108">MDRRDWSLHLSALLRGKALEVYTRLDDDSATNYDALKEALLKRYNLNQHGFQEKFRKSRPEAGKRMEQFRTRLLSYLDKWICLAQRDKTNAADIIDLFVMEQLMNSCSKELYVFLWERKPANSTELAAIAEKYVEAHGSAGAFARQQQTHQNDSTKIPSPSVKQLKTIRPHDQQPMRCMRCGKLGHMARDCRTRLQVSAIQTHTTVRTCTYCRRRGHHVNDCWEKQKRDKEDRQKSAKQSVAGVVSTSCDNHTTCELKCG</sequence>
<evidence type="ECO:0000313" key="4">
    <source>
        <dbReference type="Proteomes" id="UP000762676"/>
    </source>
</evidence>
<dbReference type="Gene3D" id="1.10.4020.10">
    <property type="entry name" value="DNA breaking-rejoining enzymes"/>
    <property type="match status" value="1"/>
</dbReference>
<reference evidence="3 4" key="1">
    <citation type="journal article" date="2021" name="Elife">
        <title>Chloroplast acquisition without the gene transfer in kleptoplastic sea slugs, Plakobranchus ocellatus.</title>
        <authorList>
            <person name="Maeda T."/>
            <person name="Takahashi S."/>
            <person name="Yoshida T."/>
            <person name="Shimamura S."/>
            <person name="Takaki Y."/>
            <person name="Nagai Y."/>
            <person name="Toyoda A."/>
            <person name="Suzuki Y."/>
            <person name="Arimoto A."/>
            <person name="Ishii H."/>
            <person name="Satoh N."/>
            <person name="Nishiyama T."/>
            <person name="Hasebe M."/>
            <person name="Maruyama T."/>
            <person name="Minagawa J."/>
            <person name="Obokata J."/>
            <person name="Shigenobu S."/>
        </authorList>
    </citation>
    <scope>NUCLEOTIDE SEQUENCE [LARGE SCALE GENOMIC DNA]</scope>
</reference>
<dbReference type="InterPro" id="IPR038269">
    <property type="entry name" value="SCAN_sf"/>
</dbReference>
<dbReference type="InterPro" id="IPR003309">
    <property type="entry name" value="SCAN_dom"/>
</dbReference>
<dbReference type="GO" id="GO:0008270">
    <property type="term" value="F:zinc ion binding"/>
    <property type="evidence" value="ECO:0007669"/>
    <property type="project" value="UniProtKB-KW"/>
</dbReference>
<feature type="non-terminal residue" evidence="3">
    <location>
        <position position="260"/>
    </location>
</feature>
<evidence type="ECO:0000256" key="1">
    <source>
        <dbReference type="PROSITE-ProRule" id="PRU00047"/>
    </source>
</evidence>
<dbReference type="Pfam" id="PF00098">
    <property type="entry name" value="zf-CCHC"/>
    <property type="match status" value="1"/>
</dbReference>
<organism evidence="3 4">
    <name type="scientific">Elysia marginata</name>
    <dbReference type="NCBI Taxonomy" id="1093978"/>
    <lineage>
        <taxon>Eukaryota</taxon>
        <taxon>Metazoa</taxon>
        <taxon>Spiralia</taxon>
        <taxon>Lophotrochozoa</taxon>
        <taxon>Mollusca</taxon>
        <taxon>Gastropoda</taxon>
        <taxon>Heterobranchia</taxon>
        <taxon>Euthyneura</taxon>
        <taxon>Panpulmonata</taxon>
        <taxon>Sacoglossa</taxon>
        <taxon>Placobranchoidea</taxon>
        <taxon>Plakobranchidae</taxon>
        <taxon>Elysia</taxon>
    </lineage>
</organism>
<dbReference type="Pfam" id="PF02023">
    <property type="entry name" value="SCAN"/>
    <property type="match status" value="1"/>
</dbReference>
<dbReference type="SMART" id="SM00343">
    <property type="entry name" value="ZnF_C2HC"/>
    <property type="match status" value="2"/>
</dbReference>
<comment type="caution">
    <text evidence="3">The sequence shown here is derived from an EMBL/GenBank/DDBJ whole genome shotgun (WGS) entry which is preliminary data.</text>
</comment>
<dbReference type="PANTHER" id="PTHR46888:SF1">
    <property type="entry name" value="RIBONUCLEASE H"/>
    <property type="match status" value="1"/>
</dbReference>
<accession>A0AAV4JGN5</accession>
<protein>
    <recommendedName>
        <fullName evidence="2">CCHC-type domain-containing protein</fullName>
    </recommendedName>
</protein>
<dbReference type="SUPFAM" id="SSF47353">
    <property type="entry name" value="Retrovirus capsid dimerization domain-like"/>
    <property type="match status" value="1"/>
</dbReference>
<dbReference type="PROSITE" id="PS50158">
    <property type="entry name" value="ZF_CCHC"/>
    <property type="match status" value="1"/>
</dbReference>
<keyword evidence="4" id="KW-1185">Reference proteome</keyword>
<keyword evidence="1" id="KW-0479">Metal-binding</keyword>
<feature type="domain" description="CCHC-type" evidence="2">
    <location>
        <begin position="177"/>
        <end position="192"/>
    </location>
</feature>
<dbReference type="InterPro" id="IPR036875">
    <property type="entry name" value="Znf_CCHC_sf"/>
</dbReference>
<keyword evidence="1" id="KW-0862">Zinc</keyword>
<dbReference type="InterPro" id="IPR001878">
    <property type="entry name" value="Znf_CCHC"/>
</dbReference>
<dbReference type="PANTHER" id="PTHR46888">
    <property type="entry name" value="ZINC KNUCKLE DOMAINCONTAINING PROTEIN-RELATED"/>
    <property type="match status" value="1"/>
</dbReference>
<gene>
    <name evidence="3" type="ORF">ElyMa_001605900</name>
</gene>
<dbReference type="GO" id="GO:0003676">
    <property type="term" value="F:nucleic acid binding"/>
    <property type="evidence" value="ECO:0007669"/>
    <property type="project" value="InterPro"/>
</dbReference>
<dbReference type="SUPFAM" id="SSF57756">
    <property type="entry name" value="Retrovirus zinc finger-like domains"/>
    <property type="match status" value="1"/>
</dbReference>
<dbReference type="Proteomes" id="UP000762676">
    <property type="component" value="Unassembled WGS sequence"/>
</dbReference>
<dbReference type="Gene3D" id="4.10.60.10">
    <property type="entry name" value="Zinc finger, CCHC-type"/>
    <property type="match status" value="1"/>
</dbReference>
<keyword evidence="1" id="KW-0863">Zinc-finger</keyword>
<evidence type="ECO:0000259" key="2">
    <source>
        <dbReference type="PROSITE" id="PS50158"/>
    </source>
</evidence>
<name>A0AAV4JGN5_9GAST</name>
<dbReference type="AlphaFoldDB" id="A0AAV4JGN5"/>